<evidence type="ECO:0000313" key="4">
    <source>
        <dbReference type="Proteomes" id="UP000622533"/>
    </source>
</evidence>
<dbReference type="GO" id="GO:0008270">
    <property type="term" value="F:zinc ion binding"/>
    <property type="evidence" value="ECO:0007669"/>
    <property type="project" value="InterPro"/>
</dbReference>
<gene>
    <name evidence="3" type="primary">ltrA</name>
    <name evidence="3" type="ORF">IQ276_15920</name>
</gene>
<dbReference type="InterPro" id="IPR013597">
    <property type="entry name" value="Mat_intron_G2"/>
</dbReference>
<dbReference type="InterPro" id="IPR051083">
    <property type="entry name" value="GrpII_Intron_Splice-Mob/Def"/>
</dbReference>
<dbReference type="InterPro" id="IPR003615">
    <property type="entry name" value="HNH_nuc"/>
</dbReference>
<dbReference type="InterPro" id="IPR025960">
    <property type="entry name" value="RVT_N"/>
</dbReference>
<dbReference type="EMBL" id="JADEXS010000201">
    <property type="protein sequence ID" value="MBE9023860.1"/>
    <property type="molecule type" value="Genomic_DNA"/>
</dbReference>
<dbReference type="PROSITE" id="PS50878">
    <property type="entry name" value="RT_POL"/>
    <property type="match status" value="1"/>
</dbReference>
<dbReference type="InterPro" id="IPR043128">
    <property type="entry name" value="Rev_trsase/Diguanyl_cyclase"/>
</dbReference>
<dbReference type="InterPro" id="IPR000477">
    <property type="entry name" value="RT_dom"/>
</dbReference>
<keyword evidence="4" id="KW-1185">Reference proteome</keyword>
<dbReference type="Pfam" id="PF08388">
    <property type="entry name" value="GIIM"/>
    <property type="match status" value="1"/>
</dbReference>
<dbReference type="AlphaFoldDB" id="A0A8J6ZWJ0"/>
<dbReference type="InterPro" id="IPR013087">
    <property type="entry name" value="Znf_C2H2_type"/>
</dbReference>
<name>A0A8J6ZWJ0_DESMC</name>
<dbReference type="Gene3D" id="3.30.70.270">
    <property type="match status" value="1"/>
</dbReference>
<dbReference type="InterPro" id="IPR043502">
    <property type="entry name" value="DNA/RNA_pol_sf"/>
</dbReference>
<dbReference type="InterPro" id="IPR002711">
    <property type="entry name" value="HNH"/>
</dbReference>
<dbReference type="SMART" id="SM00507">
    <property type="entry name" value="HNHc"/>
    <property type="match status" value="1"/>
</dbReference>
<evidence type="ECO:0000259" key="1">
    <source>
        <dbReference type="PROSITE" id="PS50157"/>
    </source>
</evidence>
<dbReference type="SUPFAM" id="SSF56672">
    <property type="entry name" value="DNA/RNA polymerases"/>
    <property type="match status" value="1"/>
</dbReference>
<comment type="caution">
    <text evidence="3">The sequence shown here is derived from an EMBL/GenBank/DDBJ whole genome shotgun (WGS) entry which is preliminary data.</text>
</comment>
<evidence type="ECO:0000313" key="3">
    <source>
        <dbReference type="EMBL" id="MBE9023860.1"/>
    </source>
</evidence>
<dbReference type="Pfam" id="PF00078">
    <property type="entry name" value="RVT_1"/>
    <property type="match status" value="1"/>
</dbReference>
<dbReference type="CDD" id="cd00085">
    <property type="entry name" value="HNHc"/>
    <property type="match status" value="1"/>
</dbReference>
<proteinExistence type="predicted"/>
<keyword evidence="3" id="KW-0695">RNA-directed DNA polymerase</keyword>
<accession>A0A8J6ZWJ0</accession>
<dbReference type="InterPro" id="IPR030931">
    <property type="entry name" value="Group_II_RT_mat"/>
</dbReference>
<dbReference type="Proteomes" id="UP000622533">
    <property type="component" value="Unassembled WGS sequence"/>
</dbReference>
<dbReference type="CDD" id="cd01651">
    <property type="entry name" value="RT_G2_intron"/>
    <property type="match status" value="1"/>
</dbReference>
<evidence type="ECO:0000259" key="2">
    <source>
        <dbReference type="PROSITE" id="PS50878"/>
    </source>
</evidence>
<protein>
    <submittedName>
        <fullName evidence="3">Group II intron reverse transcriptase/maturase</fullName>
        <ecNumber evidence="3">2.7.7.49</ecNumber>
    </submittedName>
</protein>
<keyword evidence="3" id="KW-0548">Nucleotidyltransferase</keyword>
<reference evidence="3" key="1">
    <citation type="submission" date="2020-10" db="EMBL/GenBank/DDBJ databases">
        <authorList>
            <person name="Castelo-Branco R."/>
            <person name="Eusebio N."/>
            <person name="Adriana R."/>
            <person name="Vieira A."/>
            <person name="Brugerolle De Fraissinette N."/>
            <person name="Rezende De Castro R."/>
            <person name="Schneider M.P."/>
            <person name="Vasconcelos V."/>
            <person name="Leao P.N."/>
        </authorList>
    </citation>
    <scope>NUCLEOTIDE SEQUENCE</scope>
    <source>
        <strain evidence="3">LEGE 12446</strain>
    </source>
</reference>
<dbReference type="NCBIfam" id="TIGR04416">
    <property type="entry name" value="group_II_RT_mat"/>
    <property type="match status" value="1"/>
</dbReference>
<sequence length="566" mass="65278">MQLKIVNVTGRTTDWNSVNWRNAFRVVRRLRQRIFKATIGGNLKKVGSLQKLLMRSYSNILLSVRRVTQLNQGSKTAGVDRLLVKTPAARGLLVNILTKFIPWKPLPVRRVYIRKSNGKQRPLGIPCIVDRCLQAIVKNALEPYWEAHFERTSYGFRPGRSCHDAIERIHSMSKANSTKKWVVDADIEGCFDNISHVPLINAIGNFPARKLIQQWLNAGYVDKGVFHDTNAGVPQGGIISPLLANIALHGMESVLGIKYDQNGHTIGDRGIVRYADDLVVFCKSREDAVKAHDTLQEFMNTRGLTLSESKTHIVRLLDGFNFLGFHIRQYPDSTTKTGRKVLIKPSIESLQNVRNKIKQVWLDNTSCSVDFVIDKLNPIIRGIPNYYRTVVSSQIFSSLDRWMFIRERRYAKRMHAKKNQSWCNRRYWGRLNLDRSDYWVFGNKRTGKHLLKFSWFNIRRHPMVKGAYSTDDPELKSYWENRQNIKSKSLIPSYQKIAQKQGFKCPVCGESLLNDEPIQKHHKIPCHQGGNDSYANLELVHYYCHQQIHSLVQKLNSELDEQLSLW</sequence>
<dbReference type="GO" id="GO:0004519">
    <property type="term" value="F:endonuclease activity"/>
    <property type="evidence" value="ECO:0007669"/>
    <property type="project" value="InterPro"/>
</dbReference>
<dbReference type="Gene3D" id="1.10.30.50">
    <property type="match status" value="1"/>
</dbReference>
<dbReference type="EC" id="2.7.7.49" evidence="3"/>
<organism evidence="3 4">
    <name type="scientific">Desmonostoc muscorum LEGE 12446</name>
    <dbReference type="NCBI Taxonomy" id="1828758"/>
    <lineage>
        <taxon>Bacteria</taxon>
        <taxon>Bacillati</taxon>
        <taxon>Cyanobacteriota</taxon>
        <taxon>Cyanophyceae</taxon>
        <taxon>Nostocales</taxon>
        <taxon>Nostocaceae</taxon>
        <taxon>Desmonostoc</taxon>
    </lineage>
</organism>
<dbReference type="PANTHER" id="PTHR34047">
    <property type="entry name" value="NUCLEAR INTRON MATURASE 1, MITOCHONDRIAL-RELATED"/>
    <property type="match status" value="1"/>
</dbReference>
<feature type="domain" description="Reverse transcriptase" evidence="2">
    <location>
        <begin position="94"/>
        <end position="327"/>
    </location>
</feature>
<feature type="domain" description="C2H2-type" evidence="1">
    <location>
        <begin position="503"/>
        <end position="532"/>
    </location>
</feature>
<dbReference type="GO" id="GO:0003964">
    <property type="term" value="F:RNA-directed DNA polymerase activity"/>
    <property type="evidence" value="ECO:0007669"/>
    <property type="project" value="UniProtKB-KW"/>
</dbReference>
<dbReference type="PANTHER" id="PTHR34047:SF10">
    <property type="entry name" value="GROUP II INTRON-ASSOCIATED OPEN READING FRAME"/>
    <property type="match status" value="1"/>
</dbReference>
<dbReference type="PROSITE" id="PS00028">
    <property type="entry name" value="ZINC_FINGER_C2H2_1"/>
    <property type="match status" value="1"/>
</dbReference>
<dbReference type="PROSITE" id="PS50157">
    <property type="entry name" value="ZINC_FINGER_C2H2_2"/>
    <property type="match status" value="1"/>
</dbReference>
<keyword evidence="3" id="KW-0808">Transferase</keyword>
<dbReference type="Pfam" id="PF13655">
    <property type="entry name" value="RVT_N"/>
    <property type="match status" value="1"/>
</dbReference>
<dbReference type="Pfam" id="PF01844">
    <property type="entry name" value="HNH"/>
    <property type="match status" value="1"/>
</dbReference>
<dbReference type="GO" id="GO:0003676">
    <property type="term" value="F:nucleic acid binding"/>
    <property type="evidence" value="ECO:0007669"/>
    <property type="project" value="InterPro"/>
</dbReference>